<dbReference type="Proteomes" id="UP001596207">
    <property type="component" value="Unassembled WGS sequence"/>
</dbReference>
<dbReference type="Pfam" id="PF01433">
    <property type="entry name" value="Peptidase_M1"/>
    <property type="match status" value="1"/>
</dbReference>
<evidence type="ECO:0000256" key="14">
    <source>
        <dbReference type="SAM" id="SignalP"/>
    </source>
</evidence>
<feature type="chain" id="PRO_5046950553" description="Aminopeptidase N" evidence="14">
    <location>
        <begin position="31"/>
        <end position="483"/>
    </location>
</feature>
<evidence type="ECO:0000256" key="3">
    <source>
        <dbReference type="ARBA" id="ARBA00010136"/>
    </source>
</evidence>
<evidence type="ECO:0000256" key="2">
    <source>
        <dbReference type="ARBA" id="ARBA00001947"/>
    </source>
</evidence>
<evidence type="ECO:0000313" key="18">
    <source>
        <dbReference type="Proteomes" id="UP001596207"/>
    </source>
</evidence>
<evidence type="ECO:0000259" key="15">
    <source>
        <dbReference type="Pfam" id="PF01433"/>
    </source>
</evidence>
<comment type="cofactor">
    <cofactor evidence="2">
        <name>Zn(2+)</name>
        <dbReference type="ChEBI" id="CHEBI:29105"/>
    </cofactor>
</comment>
<keyword evidence="9" id="KW-0862">Zinc</keyword>
<evidence type="ECO:0000256" key="7">
    <source>
        <dbReference type="ARBA" id="ARBA00022723"/>
    </source>
</evidence>
<evidence type="ECO:0000256" key="11">
    <source>
        <dbReference type="ARBA" id="ARBA00029811"/>
    </source>
</evidence>
<keyword evidence="7" id="KW-0479">Metal-binding</keyword>
<name>A0ABW1HUM3_9ACTN</name>
<dbReference type="EMBL" id="JBHSQQ010000179">
    <property type="protein sequence ID" value="MFC5944338.1"/>
    <property type="molecule type" value="Genomic_DNA"/>
</dbReference>
<dbReference type="GO" id="GO:0004177">
    <property type="term" value="F:aminopeptidase activity"/>
    <property type="evidence" value="ECO:0007669"/>
    <property type="project" value="UniProtKB-KW"/>
</dbReference>
<keyword evidence="17" id="KW-0031">Aminopeptidase</keyword>
<evidence type="ECO:0000256" key="5">
    <source>
        <dbReference type="ARBA" id="ARBA00015611"/>
    </source>
</evidence>
<comment type="similarity">
    <text evidence="3">Belongs to the peptidase M1 family.</text>
</comment>
<comment type="caution">
    <text evidence="17">The sequence shown here is derived from an EMBL/GenBank/DDBJ whole genome shotgun (WGS) entry which is preliminary data.</text>
</comment>
<keyword evidence="14" id="KW-0732">Signal</keyword>
<feature type="domain" description="Aminopeptidase N-like N-terminal" evidence="16">
    <location>
        <begin position="68"/>
        <end position="238"/>
    </location>
</feature>
<keyword evidence="6" id="KW-0645">Protease</keyword>
<feature type="region of interest" description="Disordered" evidence="13">
    <location>
        <begin position="27"/>
        <end position="48"/>
    </location>
</feature>
<keyword evidence="18" id="KW-1185">Reference proteome</keyword>
<dbReference type="InterPro" id="IPR050344">
    <property type="entry name" value="Peptidase_M1_aminopeptidases"/>
</dbReference>
<accession>A0ABW1HUM3</accession>
<keyword evidence="8 17" id="KW-0378">Hydrolase</keyword>
<protein>
    <recommendedName>
        <fullName evidence="5">Aminopeptidase N</fullName>
        <ecNumber evidence="4">3.4.11.2</ecNumber>
    </recommendedName>
    <alternativeName>
        <fullName evidence="11">Alanine aminopeptidase</fullName>
    </alternativeName>
    <alternativeName>
        <fullName evidence="12">Lysyl aminopeptidase</fullName>
    </alternativeName>
</protein>
<dbReference type="EC" id="3.4.11.2" evidence="4"/>
<evidence type="ECO:0000259" key="16">
    <source>
        <dbReference type="Pfam" id="PF17900"/>
    </source>
</evidence>
<evidence type="ECO:0000256" key="10">
    <source>
        <dbReference type="ARBA" id="ARBA00023049"/>
    </source>
</evidence>
<organism evidence="17 18">
    <name type="scientific">Micromonospora harpali</name>
    <dbReference type="NCBI Taxonomy" id="1490225"/>
    <lineage>
        <taxon>Bacteria</taxon>
        <taxon>Bacillati</taxon>
        <taxon>Actinomycetota</taxon>
        <taxon>Actinomycetes</taxon>
        <taxon>Micromonosporales</taxon>
        <taxon>Micromonosporaceae</taxon>
        <taxon>Micromonospora</taxon>
    </lineage>
</organism>
<dbReference type="InterPro" id="IPR027268">
    <property type="entry name" value="Peptidase_M4/M1_CTD_sf"/>
</dbReference>
<dbReference type="PANTHER" id="PTHR11533">
    <property type="entry name" value="PROTEASE M1 ZINC METALLOPROTEASE"/>
    <property type="match status" value="1"/>
</dbReference>
<sequence>MRLWGLRLRTGLLLAGALGLAACSSTPEPAAREATPSPTASRQFTPGAAGLGDEYFPRYGNGGYDVTRYVVKVRYDPATDRLTGTTTVQATATASLSAFNLDLAGLTVRGVTVDGVPARHARDGDELVVTPTAGLTSGNGFTAEIRYEGSPKPLTNEALGEGGFRHTSDGAVALGQPESASTWFPVNDHPADKATYDFEITVPEGLTAVSNGVPVGKTTRAGWTTWKWAERSPMASYLSMVAIGNFRVTRAEHKGRPVFSAVTTGLPEGAADASIARTVEVADYLEGVFGPYPFGSYGGVVVDDPGIRFALETQSRPVYSANFFRRGANSGVVAHELAHQWFGDSVSLARWSDIWLNEGFATYAEWLWLEHDGGRTVQQSFDGEYVGASASLWRTPPGRPGAANLFGDSVYQRGAMTVHALRTTVGDEAFFRIVRGWAADRRDGNGTTADFVAHAEQVSGRQLDGLFDAWLYGTEQPERPTAR</sequence>
<gene>
    <name evidence="17" type="ORF">ACFPZ4_23050</name>
</gene>
<dbReference type="PANTHER" id="PTHR11533:SF297">
    <property type="entry name" value="AMINOPEPTIDASE N"/>
    <property type="match status" value="1"/>
</dbReference>
<dbReference type="RefSeq" id="WP_377537185.1">
    <property type="nucleotide sequence ID" value="NZ_CP158970.1"/>
</dbReference>
<evidence type="ECO:0000313" key="17">
    <source>
        <dbReference type="EMBL" id="MFC5944338.1"/>
    </source>
</evidence>
<feature type="domain" description="Peptidase M1 membrane alanine aminopeptidase" evidence="15">
    <location>
        <begin position="328"/>
        <end position="470"/>
    </location>
</feature>
<dbReference type="PRINTS" id="PR00756">
    <property type="entry name" value="ALADIPTASE"/>
</dbReference>
<dbReference type="SUPFAM" id="SSF55486">
    <property type="entry name" value="Metalloproteases ('zincins'), catalytic domain"/>
    <property type="match status" value="1"/>
</dbReference>
<evidence type="ECO:0000256" key="8">
    <source>
        <dbReference type="ARBA" id="ARBA00022801"/>
    </source>
</evidence>
<dbReference type="PROSITE" id="PS51257">
    <property type="entry name" value="PROKAR_LIPOPROTEIN"/>
    <property type="match status" value="1"/>
</dbReference>
<evidence type="ECO:0000256" key="13">
    <source>
        <dbReference type="SAM" id="MobiDB-lite"/>
    </source>
</evidence>
<dbReference type="InterPro" id="IPR042097">
    <property type="entry name" value="Aminopeptidase_N-like_N_sf"/>
</dbReference>
<dbReference type="InterPro" id="IPR001930">
    <property type="entry name" value="Peptidase_M1"/>
</dbReference>
<dbReference type="Pfam" id="PF17900">
    <property type="entry name" value="Peptidase_M1_N"/>
    <property type="match status" value="1"/>
</dbReference>
<dbReference type="CDD" id="cd09603">
    <property type="entry name" value="M1_APN_like"/>
    <property type="match status" value="1"/>
</dbReference>
<dbReference type="SUPFAM" id="SSF63737">
    <property type="entry name" value="Leukotriene A4 hydrolase N-terminal domain"/>
    <property type="match status" value="1"/>
</dbReference>
<reference evidence="18" key="1">
    <citation type="journal article" date="2019" name="Int. J. Syst. Evol. Microbiol.">
        <title>The Global Catalogue of Microorganisms (GCM) 10K type strain sequencing project: providing services to taxonomists for standard genome sequencing and annotation.</title>
        <authorList>
            <consortium name="The Broad Institute Genomics Platform"/>
            <consortium name="The Broad Institute Genome Sequencing Center for Infectious Disease"/>
            <person name="Wu L."/>
            <person name="Ma J."/>
        </authorList>
    </citation>
    <scope>NUCLEOTIDE SEQUENCE [LARGE SCALE GENOMIC DNA]</scope>
    <source>
        <strain evidence="18">CGMCC 4.7173</strain>
    </source>
</reference>
<dbReference type="InterPro" id="IPR014782">
    <property type="entry name" value="Peptidase_M1_dom"/>
</dbReference>
<evidence type="ECO:0000256" key="9">
    <source>
        <dbReference type="ARBA" id="ARBA00022833"/>
    </source>
</evidence>
<dbReference type="InterPro" id="IPR045357">
    <property type="entry name" value="Aminopeptidase_N-like_N"/>
</dbReference>
<feature type="signal peptide" evidence="14">
    <location>
        <begin position="1"/>
        <end position="30"/>
    </location>
</feature>
<proteinExistence type="inferred from homology"/>
<dbReference type="Gene3D" id="1.10.390.10">
    <property type="entry name" value="Neutral Protease Domain 2"/>
    <property type="match status" value="1"/>
</dbReference>
<evidence type="ECO:0000256" key="12">
    <source>
        <dbReference type="ARBA" id="ARBA00031533"/>
    </source>
</evidence>
<comment type="catalytic activity">
    <reaction evidence="1">
        <text>Release of an N-terminal amino acid, Xaa-|-Yaa- from a peptide, amide or arylamide. Xaa is preferably Ala, but may be most amino acids including Pro (slow action). When a terminal hydrophobic residue is followed by a prolyl residue, the two may be released as an intact Xaa-Pro dipeptide.</text>
        <dbReference type="EC" id="3.4.11.2"/>
    </reaction>
</comment>
<keyword evidence="10" id="KW-0482">Metalloprotease</keyword>
<evidence type="ECO:0000256" key="1">
    <source>
        <dbReference type="ARBA" id="ARBA00000098"/>
    </source>
</evidence>
<evidence type="ECO:0000256" key="6">
    <source>
        <dbReference type="ARBA" id="ARBA00022670"/>
    </source>
</evidence>
<dbReference type="Gene3D" id="2.60.40.1730">
    <property type="entry name" value="tricorn interacting facor f3 domain"/>
    <property type="match status" value="1"/>
</dbReference>
<evidence type="ECO:0000256" key="4">
    <source>
        <dbReference type="ARBA" id="ARBA00012564"/>
    </source>
</evidence>